<protein>
    <recommendedName>
        <fullName evidence="2">Retrovirus-related Pol polyprotein from transposon TNT 1-94</fullName>
    </recommendedName>
</protein>
<dbReference type="AlphaFoldDB" id="A0A699SAD3"/>
<dbReference type="EMBL" id="BKCJ011149146">
    <property type="protein sequence ID" value="GFC94516.1"/>
    <property type="molecule type" value="Genomic_DNA"/>
</dbReference>
<reference evidence="1" key="1">
    <citation type="journal article" date="2019" name="Sci. Rep.">
        <title>Draft genome of Tanacetum cinerariifolium, the natural source of mosquito coil.</title>
        <authorList>
            <person name="Yamashiro T."/>
            <person name="Shiraishi A."/>
            <person name="Satake H."/>
            <person name="Nakayama K."/>
        </authorList>
    </citation>
    <scope>NUCLEOTIDE SEQUENCE</scope>
</reference>
<accession>A0A699SAD3</accession>
<evidence type="ECO:0008006" key="2">
    <source>
        <dbReference type="Google" id="ProtNLM"/>
    </source>
</evidence>
<sequence>SLGEDASKQERRIDAINADEYITLVSVQGDVDKEMFDVDILGGEDMFVARQNENIVEVVDAA</sequence>
<evidence type="ECO:0000313" key="1">
    <source>
        <dbReference type="EMBL" id="GFC94516.1"/>
    </source>
</evidence>
<comment type="caution">
    <text evidence="1">The sequence shown here is derived from an EMBL/GenBank/DDBJ whole genome shotgun (WGS) entry which is preliminary data.</text>
</comment>
<proteinExistence type="predicted"/>
<organism evidence="1">
    <name type="scientific">Tanacetum cinerariifolium</name>
    <name type="common">Dalmatian daisy</name>
    <name type="synonym">Chrysanthemum cinerariifolium</name>
    <dbReference type="NCBI Taxonomy" id="118510"/>
    <lineage>
        <taxon>Eukaryota</taxon>
        <taxon>Viridiplantae</taxon>
        <taxon>Streptophyta</taxon>
        <taxon>Embryophyta</taxon>
        <taxon>Tracheophyta</taxon>
        <taxon>Spermatophyta</taxon>
        <taxon>Magnoliopsida</taxon>
        <taxon>eudicotyledons</taxon>
        <taxon>Gunneridae</taxon>
        <taxon>Pentapetalae</taxon>
        <taxon>asterids</taxon>
        <taxon>campanulids</taxon>
        <taxon>Asterales</taxon>
        <taxon>Asteraceae</taxon>
        <taxon>Asteroideae</taxon>
        <taxon>Anthemideae</taxon>
        <taxon>Anthemidinae</taxon>
        <taxon>Tanacetum</taxon>
    </lineage>
</organism>
<name>A0A699SAD3_TANCI</name>
<feature type="non-terminal residue" evidence="1">
    <location>
        <position position="1"/>
    </location>
</feature>
<gene>
    <name evidence="1" type="ORF">Tci_866486</name>
</gene>